<evidence type="ECO:0000256" key="1">
    <source>
        <dbReference type="ARBA" id="ARBA00023002"/>
    </source>
</evidence>
<evidence type="ECO:0000256" key="3">
    <source>
        <dbReference type="SAM" id="Phobius"/>
    </source>
</evidence>
<keyword evidence="1" id="KW-0560">Oxidoreductase</keyword>
<evidence type="ECO:0000313" key="5">
    <source>
        <dbReference type="EMBL" id="KAL2828007.1"/>
    </source>
</evidence>
<evidence type="ECO:0000313" key="6">
    <source>
        <dbReference type="Proteomes" id="UP001610335"/>
    </source>
</evidence>
<keyword evidence="3" id="KW-0812">Transmembrane</keyword>
<keyword evidence="3" id="KW-1133">Transmembrane helix</keyword>
<keyword evidence="3" id="KW-0472">Membrane</keyword>
<dbReference type="Gene3D" id="3.40.50.720">
    <property type="entry name" value="NAD(P)-binding Rossmann-like Domain"/>
    <property type="match status" value="1"/>
</dbReference>
<sequence>MASTESYALKVGERILVTGANGFIGSTIIDLLLSLGYIVRGTVRSEKPWLNEVFESKYGAGKFESVNVPNLDDKEALEAVLDGVNGVIHVASDVSFRTNPGDVINSVVTAVEAVLEAASKVPSVKRVVLTSSSLAAAVPHPGKGSIVLTQDTWNELSVKAAWDENTPAESKAFAIYAASKAEGERAAYNWVKKNNPEYTFNSVLPDWTIGEFLHPNISSTGLMTLQLLEGNDAAIKICGSQYTADVKDLARLHAIALLDPSIQSERIFGLATPLIWKDVVDTLRELRPSSEKLVKNAPPAREGFVDLVPPNRSKELLRSFFGQEDWTTLKDSLHAGITSAGF</sequence>
<evidence type="ECO:0000259" key="4">
    <source>
        <dbReference type="Pfam" id="PF01370"/>
    </source>
</evidence>
<dbReference type="PANTHER" id="PTHR10366">
    <property type="entry name" value="NAD DEPENDENT EPIMERASE/DEHYDRATASE"/>
    <property type="match status" value="1"/>
</dbReference>
<name>A0ABR4IJQ9_9EURO</name>
<evidence type="ECO:0000256" key="2">
    <source>
        <dbReference type="ARBA" id="ARBA00023445"/>
    </source>
</evidence>
<dbReference type="InterPro" id="IPR036291">
    <property type="entry name" value="NAD(P)-bd_dom_sf"/>
</dbReference>
<comment type="caution">
    <text evidence="5">The sequence shown here is derived from an EMBL/GenBank/DDBJ whole genome shotgun (WGS) entry which is preliminary data.</text>
</comment>
<proteinExistence type="inferred from homology"/>
<dbReference type="InterPro" id="IPR001509">
    <property type="entry name" value="Epimerase_deHydtase"/>
</dbReference>
<dbReference type="EMBL" id="JBFXLS010000022">
    <property type="protein sequence ID" value="KAL2828007.1"/>
    <property type="molecule type" value="Genomic_DNA"/>
</dbReference>
<feature type="domain" description="NAD-dependent epimerase/dehydratase" evidence="4">
    <location>
        <begin position="15"/>
        <end position="260"/>
    </location>
</feature>
<organism evidence="5 6">
    <name type="scientific">Aspergillus cavernicola</name>
    <dbReference type="NCBI Taxonomy" id="176166"/>
    <lineage>
        <taxon>Eukaryota</taxon>
        <taxon>Fungi</taxon>
        <taxon>Dikarya</taxon>
        <taxon>Ascomycota</taxon>
        <taxon>Pezizomycotina</taxon>
        <taxon>Eurotiomycetes</taxon>
        <taxon>Eurotiomycetidae</taxon>
        <taxon>Eurotiales</taxon>
        <taxon>Aspergillaceae</taxon>
        <taxon>Aspergillus</taxon>
        <taxon>Aspergillus subgen. Nidulantes</taxon>
    </lineage>
</organism>
<reference evidence="5 6" key="1">
    <citation type="submission" date="2024-07" db="EMBL/GenBank/DDBJ databases">
        <title>Section-level genome sequencing and comparative genomics of Aspergillus sections Usti and Cavernicolus.</title>
        <authorList>
            <consortium name="Lawrence Berkeley National Laboratory"/>
            <person name="Nybo J.L."/>
            <person name="Vesth T.C."/>
            <person name="Theobald S."/>
            <person name="Frisvad J.C."/>
            <person name="Larsen T.O."/>
            <person name="Kjaerboelling I."/>
            <person name="Rothschild-Mancinelli K."/>
            <person name="Lyhne E.K."/>
            <person name="Kogle M.E."/>
            <person name="Barry K."/>
            <person name="Clum A."/>
            <person name="Na H."/>
            <person name="Ledsgaard L."/>
            <person name="Lin J."/>
            <person name="Lipzen A."/>
            <person name="Kuo A."/>
            <person name="Riley R."/>
            <person name="Mondo S."/>
            <person name="LaButti K."/>
            <person name="Haridas S."/>
            <person name="Pangalinan J."/>
            <person name="Salamov A.A."/>
            <person name="Simmons B.A."/>
            <person name="Magnuson J.K."/>
            <person name="Chen J."/>
            <person name="Drula E."/>
            <person name="Henrissat B."/>
            <person name="Wiebenga A."/>
            <person name="Lubbers R.J."/>
            <person name="Gomes A.C."/>
            <person name="Makela M.R."/>
            <person name="Stajich J."/>
            <person name="Grigoriev I.V."/>
            <person name="Mortensen U.H."/>
            <person name="De vries R.P."/>
            <person name="Baker S.E."/>
            <person name="Andersen M.R."/>
        </authorList>
    </citation>
    <scope>NUCLEOTIDE SEQUENCE [LARGE SCALE GENOMIC DNA]</scope>
    <source>
        <strain evidence="5 6">CBS 600.67</strain>
    </source>
</reference>
<dbReference type="InterPro" id="IPR050425">
    <property type="entry name" value="NAD(P)_dehydrat-like"/>
</dbReference>
<comment type="similarity">
    <text evidence="2">Belongs to the NAD(P)-dependent epimerase/dehydratase family. Dihydroflavonol-4-reductase subfamily.</text>
</comment>
<accession>A0ABR4IJQ9</accession>
<dbReference type="SUPFAM" id="SSF51735">
    <property type="entry name" value="NAD(P)-binding Rossmann-fold domains"/>
    <property type="match status" value="1"/>
</dbReference>
<protein>
    <submittedName>
        <fullName evidence="5">Aldehyde reductase</fullName>
    </submittedName>
</protein>
<dbReference type="Pfam" id="PF01370">
    <property type="entry name" value="Epimerase"/>
    <property type="match status" value="1"/>
</dbReference>
<feature type="transmembrane region" description="Helical" evidence="3">
    <location>
        <begin position="20"/>
        <end position="39"/>
    </location>
</feature>
<keyword evidence="6" id="KW-1185">Reference proteome</keyword>
<dbReference type="PANTHER" id="PTHR10366:SF562">
    <property type="entry name" value="ALDEHYDE REDUCTASE II (AFU_ORTHOLOGUE AFUA_1G11360)"/>
    <property type="match status" value="1"/>
</dbReference>
<dbReference type="Proteomes" id="UP001610335">
    <property type="component" value="Unassembled WGS sequence"/>
</dbReference>
<gene>
    <name evidence="5" type="ORF">BDW59DRAFT_143640</name>
</gene>